<reference evidence="2 3" key="1">
    <citation type="submission" date="2019-08" db="EMBL/GenBank/DDBJ databases">
        <title>Sphingorhabdus soil sp. nov., isolated from arctic soil.</title>
        <authorList>
            <person name="Liu Y."/>
        </authorList>
    </citation>
    <scope>NUCLEOTIDE SEQUENCE [LARGE SCALE GENOMIC DNA]</scope>
    <source>
        <strain evidence="2 3">D-2Q-5-6</strain>
    </source>
</reference>
<dbReference type="RefSeq" id="WP_147121922.1">
    <property type="nucleotide sequence ID" value="NZ_VOPY01000001.1"/>
</dbReference>
<organism evidence="2 3">
    <name type="scientific">Flavisphingopyxis soli</name>
    <dbReference type="NCBI Taxonomy" id="2601267"/>
    <lineage>
        <taxon>Bacteria</taxon>
        <taxon>Pseudomonadati</taxon>
        <taxon>Pseudomonadota</taxon>
        <taxon>Alphaproteobacteria</taxon>
        <taxon>Sphingomonadales</taxon>
        <taxon>Sphingopyxidaceae</taxon>
        <taxon>Flavisphingopyxis</taxon>
    </lineage>
</organism>
<dbReference type="EMBL" id="VOPY01000001">
    <property type="protein sequence ID" value="TXC74086.1"/>
    <property type="molecule type" value="Genomic_DNA"/>
</dbReference>
<gene>
    <name evidence="2" type="ORF">FSZ31_05050</name>
</gene>
<evidence type="ECO:0000256" key="1">
    <source>
        <dbReference type="SAM" id="MobiDB-lite"/>
    </source>
</evidence>
<evidence type="ECO:0000313" key="3">
    <source>
        <dbReference type="Proteomes" id="UP000321129"/>
    </source>
</evidence>
<proteinExistence type="predicted"/>
<dbReference type="OrthoDB" id="7502743at2"/>
<name>A0A5C6UPL3_9SPHN</name>
<keyword evidence="3" id="KW-1185">Reference proteome</keyword>
<dbReference type="Proteomes" id="UP000321129">
    <property type="component" value="Unassembled WGS sequence"/>
</dbReference>
<evidence type="ECO:0000313" key="2">
    <source>
        <dbReference type="EMBL" id="TXC74086.1"/>
    </source>
</evidence>
<protein>
    <submittedName>
        <fullName evidence="2">Anti-sigma factor</fullName>
    </submittedName>
</protein>
<feature type="region of interest" description="Disordered" evidence="1">
    <location>
        <begin position="209"/>
        <end position="231"/>
    </location>
</feature>
<comment type="caution">
    <text evidence="2">The sequence shown here is derived from an EMBL/GenBank/DDBJ whole genome shotgun (WGS) entry which is preliminary data.</text>
</comment>
<dbReference type="AlphaFoldDB" id="A0A5C6UPL3"/>
<sequence>MTFDSATIHAFVDGEIDLVTARRIERAMADDPELAARIAEQRGLRAMLSNHYDPVAEQPVPEQLIAAVRAAAVTLRPKPRFGRSWAVGSIAAALAFGLFVGQQIDAPGGPVAVGSGTLMASGTLNSALETQLASAQPRQSETRIGLTFRATDGAVCRSFETVALSGIACRAEDGWQLRRTFPGREQATYRQAGNSALLTAASEMMVGAPADAATEQRWRQENWRPQTHAGR</sequence>
<accession>A0A5C6UPL3</accession>